<dbReference type="Gene3D" id="3.40.50.970">
    <property type="match status" value="2"/>
</dbReference>
<evidence type="ECO:0000259" key="13">
    <source>
        <dbReference type="Pfam" id="PF00205"/>
    </source>
</evidence>
<dbReference type="InterPro" id="IPR029035">
    <property type="entry name" value="DHS-like_NAD/FAD-binding_dom"/>
</dbReference>
<dbReference type="EMBL" id="JARYZI010000009">
    <property type="protein sequence ID" value="MDH8679066.1"/>
    <property type="molecule type" value="Genomic_DNA"/>
</dbReference>
<evidence type="ECO:0000256" key="2">
    <source>
        <dbReference type="ARBA" id="ARBA00005025"/>
    </source>
</evidence>
<feature type="domain" description="Thiamine pyrophosphate enzyme TPP-binding" evidence="14">
    <location>
        <begin position="394"/>
        <end position="540"/>
    </location>
</feature>
<dbReference type="Pfam" id="PF02775">
    <property type="entry name" value="TPP_enzyme_C"/>
    <property type="match status" value="1"/>
</dbReference>
<keyword evidence="17" id="KW-1185">Reference proteome</keyword>
<feature type="domain" description="Thiamine pyrophosphate enzyme N-terminal TPP-binding" evidence="15">
    <location>
        <begin position="4"/>
        <end position="121"/>
    </location>
</feature>
<dbReference type="PANTHER" id="PTHR18968">
    <property type="entry name" value="THIAMINE PYROPHOSPHATE ENZYMES"/>
    <property type="match status" value="1"/>
</dbReference>
<dbReference type="CDD" id="cd02015">
    <property type="entry name" value="TPP_AHAS"/>
    <property type="match status" value="1"/>
</dbReference>
<sequence>MLLSGAEIVLKCLKEYKVESIFGFPGGAVIPIYDALYQDDQGIKHYRTCHEQGAVHAADGYARATGKVGVCLVTSGPGATNTITGIATAYMDSSPVLILTGQVSSGLIGRDSFQEVDITAMTLTITKHCEMVKSIEQLQEVLYRAMEIAKEGRPGPVLIDIPKDILTQKTEYKTNSDVASVQQADRKRYEKHPLPEGIYDAVKTAKRPVIIAGGGVNISKANDALFKWASKAHIPVANTLMGSGAFPQTHPLSLGLIGMHGHAPSNRYMASADLIIALGVRFSDRVVGASEEFCKGAKIIHVDIDSSEFGKNKQVDFPWRVSIHEALATLTQLSLGCVWTGEKDLEKLQIESSDETGNEVTNEASTQVQSFNIPALFRQLKAYAGAETTVVTEVGQHQMWTAQYYHFEHVRTFITSGGLGTMGFGLGAAIGTAVAKKGRVLHIAGDGSFKMNCNELETVSKYHLPITTVIMNNHSLGMVRQWQGLFCEGRYSETDANQSVDIVKLAEAYGIKGYSVSSHAELQTVLDLVKWVEGPVLIECEIHPDEGVYPIIPAGKGIEEMLEVAPWRT</sequence>
<dbReference type="InterPro" id="IPR012001">
    <property type="entry name" value="Thiamin_PyroP_enz_TPP-bd_dom"/>
</dbReference>
<dbReference type="NCBIfam" id="TIGR00118">
    <property type="entry name" value="acolac_lg"/>
    <property type="match status" value="1"/>
</dbReference>
<evidence type="ECO:0000256" key="4">
    <source>
        <dbReference type="ARBA" id="ARBA00013145"/>
    </source>
</evidence>
<evidence type="ECO:0000256" key="12">
    <source>
        <dbReference type="RuleBase" id="RU003591"/>
    </source>
</evidence>
<proteinExistence type="inferred from homology"/>
<keyword evidence="6 12" id="KW-0808">Transferase</keyword>
<evidence type="ECO:0000256" key="3">
    <source>
        <dbReference type="ARBA" id="ARBA00007812"/>
    </source>
</evidence>
<gene>
    <name evidence="16" type="primary">ilvB</name>
    <name evidence="16" type="ORF">QE109_12975</name>
</gene>
<evidence type="ECO:0000256" key="6">
    <source>
        <dbReference type="ARBA" id="ARBA00022679"/>
    </source>
</evidence>
<comment type="cofactor">
    <cofactor evidence="12">
        <name>thiamine diphosphate</name>
        <dbReference type="ChEBI" id="CHEBI:58937"/>
    </cofactor>
    <text evidence="12">Binds 1 thiamine pyrophosphate per subunit.</text>
</comment>
<comment type="cofactor">
    <cofactor evidence="12">
        <name>Mg(2+)</name>
        <dbReference type="ChEBI" id="CHEBI:18420"/>
    </cofactor>
    <text evidence="12">Binds 1 Mg(2+) ion per subunit.</text>
</comment>
<dbReference type="GO" id="GO:0003984">
    <property type="term" value="F:acetolactate synthase activity"/>
    <property type="evidence" value="ECO:0007669"/>
    <property type="project" value="UniProtKB-EC"/>
</dbReference>
<dbReference type="SUPFAM" id="SSF52518">
    <property type="entry name" value="Thiamin diphosphate-binding fold (THDP-binding)"/>
    <property type="match status" value="2"/>
</dbReference>
<dbReference type="InterPro" id="IPR029061">
    <property type="entry name" value="THDP-binding"/>
</dbReference>
<dbReference type="InterPro" id="IPR039368">
    <property type="entry name" value="AHAS_TPP"/>
</dbReference>
<comment type="catalytic activity">
    <reaction evidence="11 12">
        <text>2 pyruvate + H(+) = (2S)-2-acetolactate + CO2</text>
        <dbReference type="Rhea" id="RHEA:25249"/>
        <dbReference type="ChEBI" id="CHEBI:15361"/>
        <dbReference type="ChEBI" id="CHEBI:15378"/>
        <dbReference type="ChEBI" id="CHEBI:16526"/>
        <dbReference type="ChEBI" id="CHEBI:58476"/>
        <dbReference type="EC" id="2.2.1.6"/>
    </reaction>
</comment>
<organism evidence="16 17">
    <name type="scientific">Fusibacter bizertensis</name>
    <dbReference type="NCBI Taxonomy" id="1488331"/>
    <lineage>
        <taxon>Bacteria</taxon>
        <taxon>Bacillati</taxon>
        <taxon>Bacillota</taxon>
        <taxon>Clostridia</taxon>
        <taxon>Eubacteriales</taxon>
        <taxon>Eubacteriales Family XII. Incertae Sedis</taxon>
        <taxon>Fusibacter</taxon>
    </lineage>
</organism>
<keyword evidence="5 12" id="KW-0028">Amino-acid biosynthesis</keyword>
<evidence type="ECO:0000256" key="5">
    <source>
        <dbReference type="ARBA" id="ARBA00022605"/>
    </source>
</evidence>
<dbReference type="InterPro" id="IPR011766">
    <property type="entry name" value="TPP_enzyme_TPP-bd"/>
</dbReference>
<evidence type="ECO:0000256" key="8">
    <source>
        <dbReference type="ARBA" id="ARBA00022842"/>
    </source>
</evidence>
<evidence type="ECO:0000256" key="7">
    <source>
        <dbReference type="ARBA" id="ARBA00022723"/>
    </source>
</evidence>
<comment type="similarity">
    <text evidence="3 12">Belongs to the TPP enzyme family.</text>
</comment>
<dbReference type="Proteomes" id="UP001158045">
    <property type="component" value="Unassembled WGS sequence"/>
</dbReference>
<evidence type="ECO:0000259" key="15">
    <source>
        <dbReference type="Pfam" id="PF02776"/>
    </source>
</evidence>
<dbReference type="InterPro" id="IPR012000">
    <property type="entry name" value="Thiamin_PyroP_enz_cen_dom"/>
</dbReference>
<evidence type="ECO:0000256" key="9">
    <source>
        <dbReference type="ARBA" id="ARBA00023052"/>
    </source>
</evidence>
<keyword evidence="7 12" id="KW-0479">Metal-binding</keyword>
<keyword evidence="8 12" id="KW-0460">Magnesium</keyword>
<comment type="caution">
    <text evidence="16">The sequence shown here is derived from an EMBL/GenBank/DDBJ whole genome shotgun (WGS) entry which is preliminary data.</text>
</comment>
<keyword evidence="9 12" id="KW-0786">Thiamine pyrophosphate</keyword>
<keyword evidence="10 12" id="KW-0100">Branched-chain amino acid biosynthesis</keyword>
<evidence type="ECO:0000313" key="16">
    <source>
        <dbReference type="EMBL" id="MDH8679066.1"/>
    </source>
</evidence>
<dbReference type="CDD" id="cd07035">
    <property type="entry name" value="TPP_PYR_POX_like"/>
    <property type="match status" value="1"/>
</dbReference>
<dbReference type="PANTHER" id="PTHR18968:SF13">
    <property type="entry name" value="ACETOLACTATE SYNTHASE CATALYTIC SUBUNIT, MITOCHONDRIAL"/>
    <property type="match status" value="1"/>
</dbReference>
<dbReference type="RefSeq" id="WP_281094962.1">
    <property type="nucleotide sequence ID" value="NZ_JARYZI010000009.1"/>
</dbReference>
<dbReference type="InterPro" id="IPR045229">
    <property type="entry name" value="TPP_enz"/>
</dbReference>
<dbReference type="Pfam" id="PF02776">
    <property type="entry name" value="TPP_enzyme_N"/>
    <property type="match status" value="1"/>
</dbReference>
<comment type="pathway">
    <text evidence="2 12">Amino-acid biosynthesis; L-valine biosynthesis; L-valine from pyruvate: step 1/4.</text>
</comment>
<feature type="domain" description="Thiamine pyrophosphate enzyme central" evidence="13">
    <location>
        <begin position="199"/>
        <end position="330"/>
    </location>
</feature>
<evidence type="ECO:0000256" key="1">
    <source>
        <dbReference type="ARBA" id="ARBA00004974"/>
    </source>
</evidence>
<dbReference type="InterPro" id="IPR012846">
    <property type="entry name" value="Acetolactate_synth_lsu"/>
</dbReference>
<name>A0ABT6NF79_9FIRM</name>
<dbReference type="Gene3D" id="3.40.50.1220">
    <property type="entry name" value="TPP-binding domain"/>
    <property type="match status" value="1"/>
</dbReference>
<dbReference type="Pfam" id="PF00205">
    <property type="entry name" value="TPP_enzyme_M"/>
    <property type="match status" value="1"/>
</dbReference>
<reference evidence="16 17" key="1">
    <citation type="submission" date="2023-04" db="EMBL/GenBank/DDBJ databases">
        <title>Fusibacter bizertensis strain WBS, isolated from littoral bottom sediments of the Arctic seas - biochemical and genomic analysis.</title>
        <authorList>
            <person name="Brioukhanov A.L."/>
        </authorList>
    </citation>
    <scope>NUCLEOTIDE SEQUENCE [LARGE SCALE GENOMIC DNA]</scope>
    <source>
        <strain evidence="16 17">WBS</strain>
    </source>
</reference>
<dbReference type="SUPFAM" id="SSF52467">
    <property type="entry name" value="DHS-like NAD/FAD-binding domain"/>
    <property type="match status" value="1"/>
</dbReference>
<evidence type="ECO:0000313" key="17">
    <source>
        <dbReference type="Proteomes" id="UP001158045"/>
    </source>
</evidence>
<protein>
    <recommendedName>
        <fullName evidence="4 12">Acetolactate synthase</fullName>
        <ecNumber evidence="4 12">2.2.1.6</ecNumber>
    </recommendedName>
</protein>
<evidence type="ECO:0000256" key="10">
    <source>
        <dbReference type="ARBA" id="ARBA00023304"/>
    </source>
</evidence>
<comment type="pathway">
    <text evidence="1 12">Amino-acid biosynthesis; L-isoleucine biosynthesis; L-isoleucine from 2-oxobutanoate: step 1/4.</text>
</comment>
<accession>A0ABT6NF79</accession>
<evidence type="ECO:0000256" key="11">
    <source>
        <dbReference type="ARBA" id="ARBA00048670"/>
    </source>
</evidence>
<evidence type="ECO:0000259" key="14">
    <source>
        <dbReference type="Pfam" id="PF02775"/>
    </source>
</evidence>
<dbReference type="EC" id="2.2.1.6" evidence="4 12"/>